<proteinExistence type="predicted"/>
<protein>
    <submittedName>
        <fullName evidence="2">Uncharacterized protein</fullName>
    </submittedName>
</protein>
<keyword evidence="3" id="KW-1185">Reference proteome</keyword>
<dbReference type="AlphaFoldDB" id="A0A9Q5N9L6"/>
<organism evidence="2 3">
    <name type="scientific">Sanghuangporus baumii</name>
    <name type="common">Phellinus baumii</name>
    <dbReference type="NCBI Taxonomy" id="108892"/>
    <lineage>
        <taxon>Eukaryota</taxon>
        <taxon>Fungi</taxon>
        <taxon>Dikarya</taxon>
        <taxon>Basidiomycota</taxon>
        <taxon>Agaricomycotina</taxon>
        <taxon>Agaricomycetes</taxon>
        <taxon>Hymenochaetales</taxon>
        <taxon>Hymenochaetaceae</taxon>
        <taxon>Sanghuangporus</taxon>
    </lineage>
</organism>
<evidence type="ECO:0000256" key="1">
    <source>
        <dbReference type="SAM" id="MobiDB-lite"/>
    </source>
</evidence>
<comment type="caution">
    <text evidence="2">The sequence shown here is derived from an EMBL/GenBank/DDBJ whole genome shotgun (WGS) entry which is preliminary data.</text>
</comment>
<feature type="compositionally biased region" description="Basic and acidic residues" evidence="1">
    <location>
        <begin position="14"/>
        <end position="31"/>
    </location>
</feature>
<dbReference type="Proteomes" id="UP000757232">
    <property type="component" value="Unassembled WGS sequence"/>
</dbReference>
<reference evidence="2" key="1">
    <citation type="submission" date="2016-06" db="EMBL/GenBank/DDBJ databases">
        <title>Draft Genome sequence of the fungus Inonotus baumii.</title>
        <authorList>
            <person name="Zhu H."/>
            <person name="Lin W."/>
        </authorList>
    </citation>
    <scope>NUCLEOTIDE SEQUENCE</scope>
    <source>
        <strain evidence="2">821</strain>
    </source>
</reference>
<evidence type="ECO:0000313" key="3">
    <source>
        <dbReference type="Proteomes" id="UP000757232"/>
    </source>
</evidence>
<feature type="region of interest" description="Disordered" evidence="1">
    <location>
        <begin position="1"/>
        <end position="31"/>
    </location>
</feature>
<dbReference type="EMBL" id="LNZH02000169">
    <property type="protein sequence ID" value="OCB88831.1"/>
    <property type="molecule type" value="Genomic_DNA"/>
</dbReference>
<evidence type="ECO:0000313" key="2">
    <source>
        <dbReference type="EMBL" id="OCB88831.1"/>
    </source>
</evidence>
<sequence>MCFYLGSGDVEGSPEDRRSRTTGEPTSQDHVDDGWMIVNGRLGVVEDDLFVRQAETTSLSVSSDDATTLCGSFGHNNNCVQWTYRDDRAQFALSSTRTYYNDCYLIAHDIHDYFLRAPRNDRRDKHTCPFQHIVSQHVKLGTEYRYFDIDFKRAFELDVDSASEFNFEQLAQRCSNCNQYSLCRTRIYNQ</sequence>
<name>A0A9Q5N9L6_SANBA</name>
<accession>A0A9Q5N9L6</accession>
<gene>
    <name evidence="2" type="ORF">A7U60_g4019</name>
</gene>